<evidence type="ECO:0000313" key="7">
    <source>
        <dbReference type="EMBL" id="VFT82938.1"/>
    </source>
</evidence>
<dbReference type="InterPro" id="IPR017907">
    <property type="entry name" value="Znf_RING_CS"/>
</dbReference>
<dbReference type="EMBL" id="CAADRA010002259">
    <property type="protein sequence ID" value="VFT82938.1"/>
    <property type="molecule type" value="Genomic_DNA"/>
</dbReference>
<dbReference type="Gene3D" id="3.30.40.10">
    <property type="entry name" value="Zinc/RING finger domain, C3HC4 (zinc finger)"/>
    <property type="match status" value="1"/>
</dbReference>
<feature type="domain" description="FYVE-type" evidence="5">
    <location>
        <begin position="30"/>
        <end position="97"/>
    </location>
</feature>
<dbReference type="InterPro" id="IPR013083">
    <property type="entry name" value="Znf_RING/FYVE/PHD"/>
</dbReference>
<keyword evidence="3" id="KW-0862">Zinc</keyword>
<dbReference type="InterPro" id="IPR011011">
    <property type="entry name" value="Znf_FYVE_PHD"/>
</dbReference>
<gene>
    <name evidence="7" type="primary">Aste57867_5917</name>
    <name evidence="6" type="ORF">As57867_005903</name>
    <name evidence="7" type="ORF">ASTE57867_5917</name>
</gene>
<dbReference type="SUPFAM" id="SSF57903">
    <property type="entry name" value="FYVE/PHD zinc finger"/>
    <property type="match status" value="1"/>
</dbReference>
<keyword evidence="2 4" id="KW-0863">Zinc-finger</keyword>
<reference evidence="7 8" key="1">
    <citation type="submission" date="2019-03" db="EMBL/GenBank/DDBJ databases">
        <authorList>
            <person name="Gaulin E."/>
            <person name="Dumas B."/>
        </authorList>
    </citation>
    <scope>NUCLEOTIDE SEQUENCE [LARGE SCALE GENOMIC DNA]</scope>
    <source>
        <strain evidence="7">CBS 568.67</strain>
    </source>
</reference>
<evidence type="ECO:0000256" key="4">
    <source>
        <dbReference type="PROSITE-ProRule" id="PRU00091"/>
    </source>
</evidence>
<evidence type="ECO:0000256" key="1">
    <source>
        <dbReference type="ARBA" id="ARBA00022723"/>
    </source>
</evidence>
<dbReference type="OrthoDB" id="63405at2759"/>
<dbReference type="Proteomes" id="UP000332933">
    <property type="component" value="Unassembled WGS sequence"/>
</dbReference>
<keyword evidence="1" id="KW-0479">Metal-binding</keyword>
<dbReference type="InterPro" id="IPR017455">
    <property type="entry name" value="Znf_FYVE-rel"/>
</dbReference>
<dbReference type="GO" id="GO:0008270">
    <property type="term" value="F:zinc ion binding"/>
    <property type="evidence" value="ECO:0007669"/>
    <property type="project" value="UniProtKB-KW"/>
</dbReference>
<keyword evidence="8" id="KW-1185">Reference proteome</keyword>
<sequence>MDQDPTVSIVEGANLIVLDRLRQRTHWVNPADHYECHTCLQFFHFQAKHHCHLCGHVVCDECIEQLVVTGDSFDSAGQIVQATVSASACLACFHHVFERDIIGFVGGHWELEVTKPAPQRRHVHIATPIRMAPTMPPINQRVVTRLHAPPEVKVAKPILKPLKKPTTNRWPFSMSKLLRKELY</sequence>
<accession>A0A485KEW2</accession>
<proteinExistence type="predicted"/>
<organism evidence="7 8">
    <name type="scientific">Aphanomyces stellatus</name>
    <dbReference type="NCBI Taxonomy" id="120398"/>
    <lineage>
        <taxon>Eukaryota</taxon>
        <taxon>Sar</taxon>
        <taxon>Stramenopiles</taxon>
        <taxon>Oomycota</taxon>
        <taxon>Saprolegniomycetes</taxon>
        <taxon>Saprolegniales</taxon>
        <taxon>Verrucalvaceae</taxon>
        <taxon>Aphanomyces</taxon>
    </lineage>
</organism>
<dbReference type="AlphaFoldDB" id="A0A485KEW2"/>
<evidence type="ECO:0000256" key="2">
    <source>
        <dbReference type="ARBA" id="ARBA00022771"/>
    </source>
</evidence>
<name>A0A485KEW2_9STRA</name>
<evidence type="ECO:0000259" key="5">
    <source>
        <dbReference type="PROSITE" id="PS50178"/>
    </source>
</evidence>
<dbReference type="SMART" id="SM00064">
    <property type="entry name" value="FYVE"/>
    <property type="match status" value="1"/>
</dbReference>
<dbReference type="PROSITE" id="PS00518">
    <property type="entry name" value="ZF_RING_1"/>
    <property type="match status" value="1"/>
</dbReference>
<evidence type="ECO:0000256" key="3">
    <source>
        <dbReference type="ARBA" id="ARBA00022833"/>
    </source>
</evidence>
<reference evidence="6" key="2">
    <citation type="submission" date="2019-06" db="EMBL/GenBank/DDBJ databases">
        <title>Genomics analysis of Aphanomyces spp. identifies a new class of oomycete effector associated with host adaptation.</title>
        <authorList>
            <person name="Gaulin E."/>
        </authorList>
    </citation>
    <scope>NUCLEOTIDE SEQUENCE</scope>
    <source>
        <strain evidence="6">CBS 578.67</strain>
    </source>
</reference>
<protein>
    <submittedName>
        <fullName evidence="7">Aste57867_5917 protein</fullName>
    </submittedName>
</protein>
<evidence type="ECO:0000313" key="8">
    <source>
        <dbReference type="Proteomes" id="UP000332933"/>
    </source>
</evidence>
<dbReference type="PROSITE" id="PS50178">
    <property type="entry name" value="ZF_FYVE"/>
    <property type="match status" value="1"/>
</dbReference>
<evidence type="ECO:0000313" key="6">
    <source>
        <dbReference type="EMBL" id="KAF0709452.1"/>
    </source>
</evidence>
<dbReference type="Pfam" id="PF01363">
    <property type="entry name" value="FYVE"/>
    <property type="match status" value="1"/>
</dbReference>
<dbReference type="EMBL" id="VJMH01002257">
    <property type="protein sequence ID" value="KAF0709452.1"/>
    <property type="molecule type" value="Genomic_DNA"/>
</dbReference>
<dbReference type="InterPro" id="IPR000306">
    <property type="entry name" value="Znf_FYVE"/>
</dbReference>